<dbReference type="RefSeq" id="WP_345125994.1">
    <property type="nucleotide sequence ID" value="NZ_BAABDI010000026.1"/>
</dbReference>
<dbReference type="Proteomes" id="UP001501556">
    <property type="component" value="Unassembled WGS sequence"/>
</dbReference>
<evidence type="ECO:0000313" key="3">
    <source>
        <dbReference type="EMBL" id="GAA3985064.1"/>
    </source>
</evidence>
<proteinExistence type="predicted"/>
<gene>
    <name evidence="3" type="ORF">GCM10022407_32520</name>
</gene>
<evidence type="ECO:0000313" key="4">
    <source>
        <dbReference type="Proteomes" id="UP001501556"/>
    </source>
</evidence>
<reference evidence="4" key="1">
    <citation type="journal article" date="2019" name="Int. J. Syst. Evol. Microbiol.">
        <title>The Global Catalogue of Microorganisms (GCM) 10K type strain sequencing project: providing services to taxonomists for standard genome sequencing and annotation.</title>
        <authorList>
            <consortium name="The Broad Institute Genomics Platform"/>
            <consortium name="The Broad Institute Genome Sequencing Center for Infectious Disease"/>
            <person name="Wu L."/>
            <person name="Ma J."/>
        </authorList>
    </citation>
    <scope>NUCLEOTIDE SEQUENCE [LARGE SCALE GENOMIC DNA]</scope>
    <source>
        <strain evidence="4">JCM 17217</strain>
    </source>
</reference>
<accession>A0ABP7QMJ0</accession>
<comment type="caution">
    <text evidence="3">The sequence shown here is derived from an EMBL/GenBank/DDBJ whole genome shotgun (WGS) entry which is preliminary data.</text>
</comment>
<evidence type="ECO:0000259" key="2">
    <source>
        <dbReference type="Pfam" id="PF03432"/>
    </source>
</evidence>
<feature type="domain" description="MobA/VirD2-like nuclease" evidence="2">
    <location>
        <begin position="17"/>
        <end position="148"/>
    </location>
</feature>
<dbReference type="InterPro" id="IPR005094">
    <property type="entry name" value="Endonuclease_MobA/VirD2"/>
</dbReference>
<feature type="coiled-coil region" evidence="1">
    <location>
        <begin position="392"/>
        <end position="419"/>
    </location>
</feature>
<keyword evidence="4" id="KW-1185">Reference proteome</keyword>
<dbReference type="Pfam" id="PF03432">
    <property type="entry name" value="Relaxase"/>
    <property type="match status" value="1"/>
</dbReference>
<dbReference type="EMBL" id="BAABDI010000026">
    <property type="protein sequence ID" value="GAA3985064.1"/>
    <property type="molecule type" value="Genomic_DNA"/>
</dbReference>
<keyword evidence="1" id="KW-0175">Coiled coil</keyword>
<protein>
    <recommendedName>
        <fullName evidence="2">MobA/VirD2-like nuclease domain-containing protein</fullName>
    </recommendedName>
</protein>
<sequence length="850" mass="93791">MIGKLYPDDSFDRLSAYVLQQDGKQAEVLAANGVRVSSAEEMAADFEFQRSTRPEITMAVEHVSLAWLPSETEKLTNEVMTQAAMLYMHKRDIDPEQTQWVLARHFDEDHPHCHLLLNRVTNNGGVVPNNLNQVDSAVACRKVEAEMGFADAAKIGTANKLAQAEKDGEPKEKLDRLHLKAVLVQALEKHLPAVTTVAELQEALAKDGVRLQPTFQEGKLRGVVFTADAYPGLHMTGTEAGAQYRGGQLRKTLEEQASKAQAQQEERAAQEAREAQLRKAAHEIQQTQQLEAQMNAQFREVLLAALSKQLSGAMNITELQTGLATEGVTARSSWQADGQLQEISFTAAAFPGRELSGAALGPEYEAATLSQTLTDQATQRASEQREAEQRAAQELREFIRTQQQQVSKLEDDEKQAVSQGDYGLVAEIRYGTLVEATTQLTAYQEQAQATAAGREVLNELAVEDKKRADLRQQLQDDGKKALLHPLQGGRGNWRSWTDYKEQVHQLGFDILEIQGQMPKLQHTTSGEMLDLTLVQPGGEKATGLRNQVNEEIQAQENARLIAEDMFKYRLVLRNFTSLSELDKQMPEQGYRSVVQPDGTRCVQEKASGRQFRLTELHPDGQPLEAQLAAAITIRQQELQRGQLVVSSGPGGSAAERADYFQRVLEAAGAQVLAGAGPVGAGKVVLEYRYEWDGAKLETVNQALRQVQSAPDVLVREQSKGFDQPEAAWPVRTGEYGLAVLVVLASDKDKVETVTRKLEENGGWVNVKRSNPDGTIELDMGYKTQHPDFPALNAMLDRWASTTSLKVQETVYGGNVREEVRQAVAESTSKIDKALVPPAPASISIDDYEID</sequence>
<evidence type="ECO:0000256" key="1">
    <source>
        <dbReference type="SAM" id="Coils"/>
    </source>
</evidence>
<organism evidence="3 4">
    <name type="scientific">Hymenobacter antarcticus</name>
    <dbReference type="NCBI Taxonomy" id="486270"/>
    <lineage>
        <taxon>Bacteria</taxon>
        <taxon>Pseudomonadati</taxon>
        <taxon>Bacteroidota</taxon>
        <taxon>Cytophagia</taxon>
        <taxon>Cytophagales</taxon>
        <taxon>Hymenobacteraceae</taxon>
        <taxon>Hymenobacter</taxon>
    </lineage>
</organism>
<feature type="coiled-coil region" evidence="1">
    <location>
        <begin position="250"/>
        <end position="297"/>
    </location>
</feature>
<name>A0ABP7QMJ0_9BACT</name>